<feature type="compositionally biased region" description="Basic and acidic residues" evidence="1">
    <location>
        <begin position="43"/>
        <end position="58"/>
    </location>
</feature>
<sequence length="78" mass="9109">MAIDDGARVRCSKLIFRTYARNRGEDFEEKTTGVSLKRRMKRREKERGQTRGARMRPERETGCVELVAAEQKLKCLHP</sequence>
<dbReference type="EMBL" id="OZ034834">
    <property type="protein sequence ID" value="CAL1676329.1"/>
    <property type="molecule type" value="Genomic_DNA"/>
</dbReference>
<organism evidence="2 3">
    <name type="scientific">Lasius platythorax</name>
    <dbReference type="NCBI Taxonomy" id="488582"/>
    <lineage>
        <taxon>Eukaryota</taxon>
        <taxon>Metazoa</taxon>
        <taxon>Ecdysozoa</taxon>
        <taxon>Arthropoda</taxon>
        <taxon>Hexapoda</taxon>
        <taxon>Insecta</taxon>
        <taxon>Pterygota</taxon>
        <taxon>Neoptera</taxon>
        <taxon>Endopterygota</taxon>
        <taxon>Hymenoptera</taxon>
        <taxon>Apocrita</taxon>
        <taxon>Aculeata</taxon>
        <taxon>Formicoidea</taxon>
        <taxon>Formicidae</taxon>
        <taxon>Formicinae</taxon>
        <taxon>Lasius</taxon>
        <taxon>Lasius</taxon>
    </lineage>
</organism>
<evidence type="ECO:0000313" key="2">
    <source>
        <dbReference type="EMBL" id="CAL1676329.1"/>
    </source>
</evidence>
<reference evidence="2" key="1">
    <citation type="submission" date="2024-04" db="EMBL/GenBank/DDBJ databases">
        <authorList>
            <consortium name="Molecular Ecology Group"/>
        </authorList>
    </citation>
    <scope>NUCLEOTIDE SEQUENCE</scope>
</reference>
<keyword evidence="3" id="KW-1185">Reference proteome</keyword>
<protein>
    <submittedName>
        <fullName evidence="2">Uncharacterized protein</fullName>
    </submittedName>
</protein>
<evidence type="ECO:0000256" key="1">
    <source>
        <dbReference type="SAM" id="MobiDB-lite"/>
    </source>
</evidence>
<dbReference type="Proteomes" id="UP001497644">
    <property type="component" value="Chromosome 11"/>
</dbReference>
<evidence type="ECO:0000313" key="3">
    <source>
        <dbReference type="Proteomes" id="UP001497644"/>
    </source>
</evidence>
<feature type="region of interest" description="Disordered" evidence="1">
    <location>
        <begin position="30"/>
        <end position="58"/>
    </location>
</feature>
<accession>A0AAV2N966</accession>
<proteinExistence type="predicted"/>
<name>A0AAV2N966_9HYME</name>
<dbReference type="AlphaFoldDB" id="A0AAV2N966"/>
<gene>
    <name evidence="2" type="ORF">LPLAT_LOCUS2542</name>
</gene>